<name>A0A919YSW8_9BACL</name>
<reference evidence="1" key="1">
    <citation type="submission" date="2021-03" db="EMBL/GenBank/DDBJ databases">
        <title>Antimicrobial resistance genes in bacteria isolated from Japanese honey, and their potential for conferring macrolide and lincosamide resistance in the American foulbrood pathogen Paenibacillus larvae.</title>
        <authorList>
            <person name="Okamoto M."/>
            <person name="Kumagai M."/>
            <person name="Kanamori H."/>
            <person name="Takamatsu D."/>
        </authorList>
    </citation>
    <scope>NUCLEOTIDE SEQUENCE</scope>
    <source>
        <strain evidence="1">J40TS1</strain>
    </source>
</reference>
<dbReference type="Proteomes" id="UP000683139">
    <property type="component" value="Unassembled WGS sequence"/>
</dbReference>
<organism evidence="1 2">
    <name type="scientific">Paenibacillus montaniterrae</name>
    <dbReference type="NCBI Taxonomy" id="429341"/>
    <lineage>
        <taxon>Bacteria</taxon>
        <taxon>Bacillati</taxon>
        <taxon>Bacillota</taxon>
        <taxon>Bacilli</taxon>
        <taxon>Bacillales</taxon>
        <taxon>Paenibacillaceae</taxon>
        <taxon>Paenibacillus</taxon>
    </lineage>
</organism>
<evidence type="ECO:0008006" key="3">
    <source>
        <dbReference type="Google" id="ProtNLM"/>
    </source>
</evidence>
<accession>A0A919YSW8</accession>
<dbReference type="RefSeq" id="WP_213517407.1">
    <property type="nucleotide sequence ID" value="NZ_BOSE01000006.1"/>
</dbReference>
<keyword evidence="2" id="KW-1185">Reference proteome</keyword>
<comment type="caution">
    <text evidence="1">The sequence shown here is derived from an EMBL/GenBank/DDBJ whole genome shotgun (WGS) entry which is preliminary data.</text>
</comment>
<dbReference type="EMBL" id="BOSE01000006">
    <property type="protein sequence ID" value="GIP17759.1"/>
    <property type="molecule type" value="Genomic_DNA"/>
</dbReference>
<dbReference type="AlphaFoldDB" id="A0A919YSW8"/>
<dbReference type="InterPro" id="IPR022555">
    <property type="entry name" value="DUF2577"/>
</dbReference>
<dbReference type="Pfam" id="PF10844">
    <property type="entry name" value="DUF2577"/>
    <property type="match status" value="1"/>
</dbReference>
<protein>
    <recommendedName>
        <fullName evidence="3">DUF2577 domain-containing protein</fullName>
    </recommendedName>
</protein>
<gene>
    <name evidence="1" type="ORF">J40TS1_34010</name>
</gene>
<sequence>MEAWELEMVKMFNDSKNKPIAAGFIVGKVIKPLPNITVAVGDDILLDKEDLFIANQLYFKHTHQANEYHTPVPKPLAIGDEVILIPDSSGQKYALIDKAGE</sequence>
<evidence type="ECO:0000313" key="1">
    <source>
        <dbReference type="EMBL" id="GIP17759.1"/>
    </source>
</evidence>
<evidence type="ECO:0000313" key="2">
    <source>
        <dbReference type="Proteomes" id="UP000683139"/>
    </source>
</evidence>
<proteinExistence type="predicted"/>